<evidence type="ECO:0000313" key="2">
    <source>
        <dbReference type="EMBL" id="KAK9711349.1"/>
    </source>
</evidence>
<keyword evidence="3" id="KW-1185">Reference proteome</keyword>
<comment type="caution">
    <text evidence="2">The sequence shown here is derived from an EMBL/GenBank/DDBJ whole genome shotgun (WGS) entry which is preliminary data.</text>
</comment>
<dbReference type="Proteomes" id="UP001458880">
    <property type="component" value="Unassembled WGS sequence"/>
</dbReference>
<reference evidence="2 3" key="1">
    <citation type="journal article" date="2024" name="BMC Genomics">
        <title>De novo assembly and annotation of Popillia japonica's genome with initial clues to its potential as an invasive pest.</title>
        <authorList>
            <person name="Cucini C."/>
            <person name="Boschi S."/>
            <person name="Funari R."/>
            <person name="Cardaioli E."/>
            <person name="Iannotti N."/>
            <person name="Marturano G."/>
            <person name="Paoli F."/>
            <person name="Bruttini M."/>
            <person name="Carapelli A."/>
            <person name="Frati F."/>
            <person name="Nardi F."/>
        </authorList>
    </citation>
    <scope>NUCLEOTIDE SEQUENCE [LARGE SCALE GENOMIC DNA]</scope>
    <source>
        <strain evidence="2">DMR45628</strain>
    </source>
</reference>
<organism evidence="2 3">
    <name type="scientific">Popillia japonica</name>
    <name type="common">Japanese beetle</name>
    <dbReference type="NCBI Taxonomy" id="7064"/>
    <lineage>
        <taxon>Eukaryota</taxon>
        <taxon>Metazoa</taxon>
        <taxon>Ecdysozoa</taxon>
        <taxon>Arthropoda</taxon>
        <taxon>Hexapoda</taxon>
        <taxon>Insecta</taxon>
        <taxon>Pterygota</taxon>
        <taxon>Neoptera</taxon>
        <taxon>Endopterygota</taxon>
        <taxon>Coleoptera</taxon>
        <taxon>Polyphaga</taxon>
        <taxon>Scarabaeiformia</taxon>
        <taxon>Scarabaeidae</taxon>
        <taxon>Rutelinae</taxon>
        <taxon>Popillia</taxon>
    </lineage>
</organism>
<evidence type="ECO:0000256" key="1">
    <source>
        <dbReference type="SAM" id="MobiDB-lite"/>
    </source>
</evidence>
<protein>
    <submittedName>
        <fullName evidence="2">Uncharacterized protein</fullName>
    </submittedName>
</protein>
<feature type="compositionally biased region" description="Basic and acidic residues" evidence="1">
    <location>
        <begin position="7"/>
        <end position="29"/>
    </location>
</feature>
<name>A0AAW1K1H4_POPJA</name>
<evidence type="ECO:0000313" key="3">
    <source>
        <dbReference type="Proteomes" id="UP001458880"/>
    </source>
</evidence>
<gene>
    <name evidence="2" type="ORF">QE152_g25506</name>
</gene>
<proteinExistence type="predicted"/>
<accession>A0AAW1K1H4</accession>
<dbReference type="AlphaFoldDB" id="A0AAW1K1H4"/>
<dbReference type="EMBL" id="JASPKY010000281">
    <property type="protein sequence ID" value="KAK9711349.1"/>
    <property type="molecule type" value="Genomic_DNA"/>
</dbReference>
<feature type="region of interest" description="Disordered" evidence="1">
    <location>
        <begin position="1"/>
        <end position="33"/>
    </location>
</feature>
<sequence length="122" mass="13712">MKNLKNFGREIDVKEPKLVEDKEPEKAEEVEQTSISEILEEKVQEFEPPITGPEILEEITKTKPVTPPQPESPSKILYPSEEFLKTEILAEIQPVTVQATSQTKPVVVTDVHDAIPQAIIIL</sequence>